<proteinExistence type="predicted"/>
<accession>A0A5J4NWL1</accession>
<evidence type="ECO:0000313" key="3">
    <source>
        <dbReference type="Proteomes" id="UP000324629"/>
    </source>
</evidence>
<feature type="signal peptide" evidence="1">
    <location>
        <begin position="1"/>
        <end position="24"/>
    </location>
</feature>
<evidence type="ECO:0000313" key="2">
    <source>
        <dbReference type="EMBL" id="KAA3679682.1"/>
    </source>
</evidence>
<feature type="chain" id="PRO_5023830168" evidence="1">
    <location>
        <begin position="25"/>
        <end position="136"/>
    </location>
</feature>
<evidence type="ECO:0000256" key="1">
    <source>
        <dbReference type="SAM" id="SignalP"/>
    </source>
</evidence>
<dbReference type="Proteomes" id="UP000324629">
    <property type="component" value="Unassembled WGS sequence"/>
</dbReference>
<protein>
    <submittedName>
        <fullName evidence="2">Uncharacterized protein</fullName>
    </submittedName>
</protein>
<dbReference type="AlphaFoldDB" id="A0A5J4NWL1"/>
<keyword evidence="1" id="KW-0732">Signal</keyword>
<gene>
    <name evidence="2" type="ORF">DEA37_0009420</name>
</gene>
<reference evidence="2 3" key="1">
    <citation type="journal article" date="2019" name="Gigascience">
        <title>Whole-genome sequence of the oriental lung fluke Paragonimus westermani.</title>
        <authorList>
            <person name="Oey H."/>
            <person name="Zakrzewski M."/>
            <person name="Narain K."/>
            <person name="Devi K.R."/>
            <person name="Agatsuma T."/>
            <person name="Nawaratna S."/>
            <person name="Gobert G.N."/>
            <person name="Jones M.K."/>
            <person name="Ragan M.A."/>
            <person name="McManus D.P."/>
            <person name="Krause L."/>
        </authorList>
    </citation>
    <scope>NUCLEOTIDE SEQUENCE [LARGE SCALE GENOMIC DNA]</scope>
    <source>
        <strain evidence="2 3">IND2009</strain>
    </source>
</reference>
<dbReference type="EMBL" id="QNGE01000667">
    <property type="protein sequence ID" value="KAA3679682.1"/>
    <property type="molecule type" value="Genomic_DNA"/>
</dbReference>
<keyword evidence="3" id="KW-1185">Reference proteome</keyword>
<sequence length="136" mass="15720">MMTLFVSVLLFSVLITSQLPPVLPFYAPIAGPSSLSRVKRWAYHEIHRCGPIKGYSCMDHEICHKRYGRTDLICYEVYPCLSSCIFIAQLLNPQRLKEQIRRLMYEGIPVNNHPDPVGFVRNMTAQLPENENNVRR</sequence>
<comment type="caution">
    <text evidence="2">The sequence shown here is derived from an EMBL/GenBank/DDBJ whole genome shotgun (WGS) entry which is preliminary data.</text>
</comment>
<name>A0A5J4NWL1_9TREM</name>
<organism evidence="2 3">
    <name type="scientific">Paragonimus westermani</name>
    <dbReference type="NCBI Taxonomy" id="34504"/>
    <lineage>
        <taxon>Eukaryota</taxon>
        <taxon>Metazoa</taxon>
        <taxon>Spiralia</taxon>
        <taxon>Lophotrochozoa</taxon>
        <taxon>Platyhelminthes</taxon>
        <taxon>Trematoda</taxon>
        <taxon>Digenea</taxon>
        <taxon>Plagiorchiida</taxon>
        <taxon>Troglotremata</taxon>
        <taxon>Troglotrematidae</taxon>
        <taxon>Paragonimus</taxon>
    </lineage>
</organism>